<evidence type="ECO:0000256" key="1">
    <source>
        <dbReference type="SAM" id="SignalP"/>
    </source>
</evidence>
<accession>A0AAN8SB96</accession>
<evidence type="ECO:0000313" key="3">
    <source>
        <dbReference type="Proteomes" id="UP001372834"/>
    </source>
</evidence>
<dbReference type="EMBL" id="JAWJWE010000002">
    <property type="protein sequence ID" value="KAK6643338.1"/>
    <property type="molecule type" value="Genomic_DNA"/>
</dbReference>
<name>A0AAN8SB96_POLSC</name>
<protein>
    <submittedName>
        <fullName evidence="2">Uncharacterized protein</fullName>
    </submittedName>
</protein>
<sequence>MGVLGVYQTTLLIILAREFGVSLTSQRCQTRHEDIKMSLAADSPPSVLHQRVHSPASLNVSPAMGAAVYSGGIVYNDRPPSIWPSQPHNPGLWQYSGR</sequence>
<comment type="caution">
    <text evidence="2">The sequence shown here is derived from an EMBL/GenBank/DDBJ whole genome shotgun (WGS) entry which is preliminary data.</text>
</comment>
<keyword evidence="1" id="KW-0732">Signal</keyword>
<proteinExistence type="predicted"/>
<gene>
    <name evidence="2" type="ORF">RUM43_004843</name>
</gene>
<feature type="signal peptide" evidence="1">
    <location>
        <begin position="1"/>
        <end position="24"/>
    </location>
</feature>
<reference evidence="2 3" key="1">
    <citation type="submission" date="2023-10" db="EMBL/GenBank/DDBJ databases">
        <title>Genomes of two closely related lineages of the louse Polyplax serrata with different host specificities.</title>
        <authorList>
            <person name="Martinu J."/>
            <person name="Tarabai H."/>
            <person name="Stefka J."/>
            <person name="Hypsa V."/>
        </authorList>
    </citation>
    <scope>NUCLEOTIDE SEQUENCE [LARGE SCALE GENOMIC DNA]</scope>
    <source>
        <strain evidence="2">HR10_N</strain>
    </source>
</reference>
<dbReference type="AlphaFoldDB" id="A0AAN8SB96"/>
<dbReference type="Proteomes" id="UP001372834">
    <property type="component" value="Unassembled WGS sequence"/>
</dbReference>
<evidence type="ECO:0000313" key="2">
    <source>
        <dbReference type="EMBL" id="KAK6643338.1"/>
    </source>
</evidence>
<organism evidence="2 3">
    <name type="scientific">Polyplax serrata</name>
    <name type="common">Common mouse louse</name>
    <dbReference type="NCBI Taxonomy" id="468196"/>
    <lineage>
        <taxon>Eukaryota</taxon>
        <taxon>Metazoa</taxon>
        <taxon>Ecdysozoa</taxon>
        <taxon>Arthropoda</taxon>
        <taxon>Hexapoda</taxon>
        <taxon>Insecta</taxon>
        <taxon>Pterygota</taxon>
        <taxon>Neoptera</taxon>
        <taxon>Paraneoptera</taxon>
        <taxon>Psocodea</taxon>
        <taxon>Troctomorpha</taxon>
        <taxon>Phthiraptera</taxon>
        <taxon>Anoplura</taxon>
        <taxon>Polyplacidae</taxon>
        <taxon>Polyplax</taxon>
    </lineage>
</organism>
<feature type="chain" id="PRO_5042881487" evidence="1">
    <location>
        <begin position="25"/>
        <end position="98"/>
    </location>
</feature>